<dbReference type="InterPro" id="IPR026406">
    <property type="entry name" value="Ver/Plancto_CHP"/>
</dbReference>
<organism evidence="1 2">
    <name type="scientific">Symmachiella dynata</name>
    <dbReference type="NCBI Taxonomy" id="2527995"/>
    <lineage>
        <taxon>Bacteria</taxon>
        <taxon>Pseudomonadati</taxon>
        <taxon>Planctomycetota</taxon>
        <taxon>Planctomycetia</taxon>
        <taxon>Planctomycetales</taxon>
        <taxon>Planctomycetaceae</taxon>
        <taxon>Symmachiella</taxon>
    </lineage>
</organism>
<dbReference type="Proteomes" id="UP000319383">
    <property type="component" value="Chromosome"/>
</dbReference>
<dbReference type="RefSeq" id="WP_145374728.1">
    <property type="nucleotide sequence ID" value="NZ_CAXBED010000407.1"/>
</dbReference>
<dbReference type="KEGG" id="sdyn:Mal52_11810"/>
<evidence type="ECO:0000313" key="2">
    <source>
        <dbReference type="Proteomes" id="UP000319383"/>
    </source>
</evidence>
<accession>A0A517ZJR6</accession>
<dbReference type="EMBL" id="CP036276">
    <property type="protein sequence ID" value="QDU42714.1"/>
    <property type="molecule type" value="Genomic_DNA"/>
</dbReference>
<proteinExistence type="predicted"/>
<dbReference type="NCBIfam" id="TIGR04138">
    <property type="entry name" value="Plancto_Ver_chp"/>
    <property type="match status" value="1"/>
</dbReference>
<dbReference type="OrthoDB" id="282243at2"/>
<gene>
    <name evidence="1" type="ORF">Mal52_11810</name>
</gene>
<keyword evidence="2" id="KW-1185">Reference proteome</keyword>
<reference evidence="1 2" key="1">
    <citation type="submission" date="2019-02" db="EMBL/GenBank/DDBJ databases">
        <title>Deep-cultivation of Planctomycetes and their phenomic and genomic characterization uncovers novel biology.</title>
        <authorList>
            <person name="Wiegand S."/>
            <person name="Jogler M."/>
            <person name="Boedeker C."/>
            <person name="Pinto D."/>
            <person name="Vollmers J."/>
            <person name="Rivas-Marin E."/>
            <person name="Kohn T."/>
            <person name="Peeters S.H."/>
            <person name="Heuer A."/>
            <person name="Rast P."/>
            <person name="Oberbeckmann S."/>
            <person name="Bunk B."/>
            <person name="Jeske O."/>
            <person name="Meyerdierks A."/>
            <person name="Storesund J.E."/>
            <person name="Kallscheuer N."/>
            <person name="Luecker S."/>
            <person name="Lage O.M."/>
            <person name="Pohl T."/>
            <person name="Merkel B.J."/>
            <person name="Hornburger P."/>
            <person name="Mueller R.-W."/>
            <person name="Bruemmer F."/>
            <person name="Labrenz M."/>
            <person name="Spormann A.M."/>
            <person name="Op den Camp H."/>
            <person name="Overmann J."/>
            <person name="Amann R."/>
            <person name="Jetten M.S.M."/>
            <person name="Mascher T."/>
            <person name="Medema M.H."/>
            <person name="Devos D.P."/>
            <person name="Kaster A.-K."/>
            <person name="Ovreas L."/>
            <person name="Rohde M."/>
            <person name="Galperin M.Y."/>
            <person name="Jogler C."/>
        </authorList>
    </citation>
    <scope>NUCLEOTIDE SEQUENCE [LARGE SCALE GENOMIC DNA]</scope>
    <source>
        <strain evidence="1 2">Mal52</strain>
    </source>
</reference>
<sequence length="134" mass="15576">MTTTSNTTIRRRYDSNAYRFIFPALRYSQNLFRHPPAAGVHYSEAEAHISGQELVNGIRQYAQEQFGMLARTVFNSWGIYTTEDFGKIVFELIESGDMKKTDDDRLEDFCNVFDFEEAFDDQYIIDVSRAFSPN</sequence>
<evidence type="ECO:0000313" key="1">
    <source>
        <dbReference type="EMBL" id="QDU42714.1"/>
    </source>
</evidence>
<name>A0A517ZJR6_9PLAN</name>
<dbReference type="AlphaFoldDB" id="A0A517ZJR6"/>
<protein>
    <submittedName>
        <fullName evidence="1">Uncharacterized protein</fullName>
    </submittedName>
</protein>